<dbReference type="InterPro" id="IPR006722">
    <property type="entry name" value="Sedlin"/>
</dbReference>
<dbReference type="AlphaFoldDB" id="A0A3N4LA01"/>
<evidence type="ECO:0000313" key="2">
    <source>
        <dbReference type="Proteomes" id="UP000267821"/>
    </source>
</evidence>
<name>A0A3N4LA01_9PEZI</name>
<reference evidence="1 2" key="1">
    <citation type="journal article" date="2018" name="Nat. Ecol. Evol.">
        <title>Pezizomycetes genomes reveal the molecular basis of ectomycorrhizal truffle lifestyle.</title>
        <authorList>
            <person name="Murat C."/>
            <person name="Payen T."/>
            <person name="Noel B."/>
            <person name="Kuo A."/>
            <person name="Morin E."/>
            <person name="Chen J."/>
            <person name="Kohler A."/>
            <person name="Krizsan K."/>
            <person name="Balestrini R."/>
            <person name="Da Silva C."/>
            <person name="Montanini B."/>
            <person name="Hainaut M."/>
            <person name="Levati E."/>
            <person name="Barry K.W."/>
            <person name="Belfiori B."/>
            <person name="Cichocki N."/>
            <person name="Clum A."/>
            <person name="Dockter R.B."/>
            <person name="Fauchery L."/>
            <person name="Guy J."/>
            <person name="Iotti M."/>
            <person name="Le Tacon F."/>
            <person name="Lindquist E.A."/>
            <person name="Lipzen A."/>
            <person name="Malagnac F."/>
            <person name="Mello A."/>
            <person name="Molinier V."/>
            <person name="Miyauchi S."/>
            <person name="Poulain J."/>
            <person name="Riccioni C."/>
            <person name="Rubini A."/>
            <person name="Sitrit Y."/>
            <person name="Splivallo R."/>
            <person name="Traeger S."/>
            <person name="Wang M."/>
            <person name="Zifcakova L."/>
            <person name="Wipf D."/>
            <person name="Zambonelli A."/>
            <person name="Paolocci F."/>
            <person name="Nowrousian M."/>
            <person name="Ottonello S."/>
            <person name="Baldrian P."/>
            <person name="Spatafora J.W."/>
            <person name="Henrissat B."/>
            <person name="Nagy L.G."/>
            <person name="Aury J.M."/>
            <person name="Wincker P."/>
            <person name="Grigoriev I.V."/>
            <person name="Bonfante P."/>
            <person name="Martin F.M."/>
        </authorList>
    </citation>
    <scope>NUCLEOTIDE SEQUENCE [LARGE SCALE GENOMIC DNA]</scope>
    <source>
        <strain evidence="1 2">ATCC MYA-4762</strain>
    </source>
</reference>
<dbReference type="InParanoid" id="A0A3N4LA01"/>
<dbReference type="SUPFAM" id="SSF64356">
    <property type="entry name" value="SNARE-like"/>
    <property type="match status" value="1"/>
</dbReference>
<dbReference type="PANTHER" id="PTHR12403">
    <property type="entry name" value="TRAFFICKING PROTEIN PARTICLE COMPLEX SUBUNIT 2"/>
    <property type="match status" value="1"/>
</dbReference>
<dbReference type="GO" id="GO:0006888">
    <property type="term" value="P:endoplasmic reticulum to Golgi vesicle-mediated transport"/>
    <property type="evidence" value="ECO:0007669"/>
    <property type="project" value="InterPro"/>
</dbReference>
<organism evidence="1 2">
    <name type="scientific">Terfezia boudieri ATCC MYA-4762</name>
    <dbReference type="NCBI Taxonomy" id="1051890"/>
    <lineage>
        <taxon>Eukaryota</taxon>
        <taxon>Fungi</taxon>
        <taxon>Dikarya</taxon>
        <taxon>Ascomycota</taxon>
        <taxon>Pezizomycotina</taxon>
        <taxon>Pezizomycetes</taxon>
        <taxon>Pezizales</taxon>
        <taxon>Pezizaceae</taxon>
        <taxon>Terfezia</taxon>
    </lineage>
</organism>
<gene>
    <name evidence="1" type="ORF">L211DRAFT_595031</name>
</gene>
<dbReference type="STRING" id="1051890.A0A3N4LA01"/>
<dbReference type="CDD" id="cd14825">
    <property type="entry name" value="TRAPPC2_sedlin"/>
    <property type="match status" value="1"/>
</dbReference>
<accession>A0A3N4LA01</accession>
<protein>
    <submittedName>
        <fullName evidence="1">Sedlin</fullName>
    </submittedName>
</protein>
<dbReference type="InterPro" id="IPR011012">
    <property type="entry name" value="Longin-like_dom_sf"/>
</dbReference>
<proteinExistence type="predicted"/>
<evidence type="ECO:0000313" key="1">
    <source>
        <dbReference type="EMBL" id="RPB19724.1"/>
    </source>
</evidence>
<keyword evidence="2" id="KW-1185">Reference proteome</keyword>
<sequence length="166" mass="18226">MSFYFVIIGTKDNPLYEAEFGTWKQGGDGVARFRDEQRHLNQFIAHSSLDLLEELQWAGTGGSMYLKCIERFAGTAGGGSGGVVGVAGGVNGAGAGGVWVSVFLTAGNIKFVLLHDTRADEPIRQFFYDVYELYTKTLMNPFYSVDMEVRSAVFDGRVRAGVKKYL</sequence>
<dbReference type="Proteomes" id="UP000267821">
    <property type="component" value="Unassembled WGS sequence"/>
</dbReference>
<dbReference type="EMBL" id="ML121585">
    <property type="protein sequence ID" value="RPB19724.1"/>
    <property type="molecule type" value="Genomic_DNA"/>
</dbReference>
<dbReference type="OrthoDB" id="10252102at2759"/>
<dbReference type="FunCoup" id="A0A3N4LA01">
    <property type="interactions" value="343"/>
</dbReference>
<dbReference type="Gene3D" id="3.30.450.70">
    <property type="match status" value="1"/>
</dbReference>
<dbReference type="Pfam" id="PF04628">
    <property type="entry name" value="Sedlin_N"/>
    <property type="match status" value="2"/>
</dbReference>
<dbReference type="GO" id="GO:0005737">
    <property type="term" value="C:cytoplasm"/>
    <property type="evidence" value="ECO:0007669"/>
    <property type="project" value="GOC"/>
</dbReference>